<dbReference type="PANTHER" id="PTHR34818:SF1">
    <property type="entry name" value="PROTEIN BLI-3"/>
    <property type="match status" value="1"/>
</dbReference>
<dbReference type="OrthoDB" id="9795235at2"/>
<comment type="caution">
    <text evidence="2">The sequence shown here is derived from an EMBL/GenBank/DDBJ whole genome shotgun (WGS) entry which is preliminary data.</text>
</comment>
<keyword evidence="3" id="KW-1185">Reference proteome</keyword>
<feature type="domain" description="General stress protein FMN-binding split barrel" evidence="1">
    <location>
        <begin position="8"/>
        <end position="153"/>
    </location>
</feature>
<dbReference type="EMBL" id="PYSV01000002">
    <property type="protein sequence ID" value="PTA69221.1"/>
    <property type="molecule type" value="Genomic_DNA"/>
</dbReference>
<dbReference type="PANTHER" id="PTHR34818">
    <property type="entry name" value="PROTEIN BLI-3"/>
    <property type="match status" value="1"/>
</dbReference>
<name>A0A2T3WBD9_9DEIO</name>
<dbReference type="RefSeq" id="WP_107136531.1">
    <property type="nucleotide sequence ID" value="NZ_PYSV01000002.1"/>
</dbReference>
<accession>A0A2T3WBD9</accession>
<dbReference type="AlphaFoldDB" id="A0A2T3WBD9"/>
<proteinExistence type="predicted"/>
<sequence length="164" mass="18317">MSDITREDALKKIGAMIKDVKFAMLTVQSDNGHLKAHPMTTQEVEFDGDLWFLGGKDTEQVRNMAARPQVNVSYSKPDKGIYVSVQGTAALVEDRAKLDELWNDMYKAYFPEGKDDPNIQLIRIEAHGAEYWESDGKIRSLLGLAKGLLTGTQAKQGENERVSL</sequence>
<protein>
    <submittedName>
        <fullName evidence="2">General stress protein</fullName>
    </submittedName>
</protein>
<evidence type="ECO:0000313" key="3">
    <source>
        <dbReference type="Proteomes" id="UP000240317"/>
    </source>
</evidence>
<dbReference type="InterPro" id="IPR038725">
    <property type="entry name" value="YdaG_split_barrel_FMN-bd"/>
</dbReference>
<dbReference type="Gene3D" id="2.30.110.10">
    <property type="entry name" value="Electron Transport, Fmn-binding Protein, Chain A"/>
    <property type="match status" value="1"/>
</dbReference>
<evidence type="ECO:0000313" key="2">
    <source>
        <dbReference type="EMBL" id="PTA69221.1"/>
    </source>
</evidence>
<dbReference type="Pfam" id="PF16242">
    <property type="entry name" value="Pyrid_ox_like"/>
    <property type="match status" value="1"/>
</dbReference>
<dbReference type="Proteomes" id="UP000240317">
    <property type="component" value="Unassembled WGS sequence"/>
</dbReference>
<organism evidence="2 3">
    <name type="scientific">Deinococcus arcticus</name>
    <dbReference type="NCBI Taxonomy" id="2136176"/>
    <lineage>
        <taxon>Bacteria</taxon>
        <taxon>Thermotogati</taxon>
        <taxon>Deinococcota</taxon>
        <taxon>Deinococci</taxon>
        <taxon>Deinococcales</taxon>
        <taxon>Deinococcaceae</taxon>
        <taxon>Deinococcus</taxon>
    </lineage>
</organism>
<reference evidence="2 3" key="1">
    <citation type="submission" date="2018-03" db="EMBL/GenBank/DDBJ databases">
        <title>Draft genome of Deinococcus sp. OD32.</title>
        <authorList>
            <person name="Wang X.-P."/>
            <person name="Du Z.-J."/>
        </authorList>
    </citation>
    <scope>NUCLEOTIDE SEQUENCE [LARGE SCALE GENOMIC DNA]</scope>
    <source>
        <strain evidence="2 3">OD32</strain>
    </source>
</reference>
<gene>
    <name evidence="2" type="ORF">C8263_02435</name>
</gene>
<dbReference type="InterPro" id="IPR012349">
    <property type="entry name" value="Split_barrel_FMN-bd"/>
</dbReference>
<evidence type="ECO:0000259" key="1">
    <source>
        <dbReference type="Pfam" id="PF16242"/>
    </source>
</evidence>
<dbReference type="InterPro" id="IPR052917">
    <property type="entry name" value="Stress-Dev_Protein"/>
</dbReference>
<dbReference type="SUPFAM" id="SSF50475">
    <property type="entry name" value="FMN-binding split barrel"/>
    <property type="match status" value="1"/>
</dbReference>